<dbReference type="RefSeq" id="WP_379044032.1">
    <property type="nucleotide sequence ID" value="NZ_JBHULZ010000019.1"/>
</dbReference>
<dbReference type="Proteomes" id="UP001597357">
    <property type="component" value="Unassembled WGS sequence"/>
</dbReference>
<accession>A0ABW5SCX0</accession>
<protein>
    <submittedName>
        <fullName evidence="1">Uncharacterized protein</fullName>
    </submittedName>
</protein>
<feature type="non-terminal residue" evidence="1">
    <location>
        <position position="1"/>
    </location>
</feature>
<evidence type="ECO:0000313" key="2">
    <source>
        <dbReference type="Proteomes" id="UP001597357"/>
    </source>
</evidence>
<keyword evidence="2" id="KW-1185">Reference proteome</keyword>
<gene>
    <name evidence="1" type="ORF">ACFSQ0_03215</name>
</gene>
<comment type="caution">
    <text evidence="1">The sequence shown here is derived from an EMBL/GenBank/DDBJ whole genome shotgun (WGS) entry which is preliminary data.</text>
</comment>
<evidence type="ECO:0000313" key="1">
    <source>
        <dbReference type="EMBL" id="MFD2696989.1"/>
    </source>
</evidence>
<name>A0ABW5SCX0_9FLAO</name>
<dbReference type="EMBL" id="JBHULZ010000019">
    <property type="protein sequence ID" value="MFD2696989.1"/>
    <property type="molecule type" value="Genomic_DNA"/>
</dbReference>
<sequence length="64" mass="7209">IAPGLLLVDIPFLKIKKIKNISLKKDCNDGMVLRHSDGFVYDTLRGLARNLANKNRIENPRGFS</sequence>
<organism evidence="1 2">
    <name type="scientific">Mesonia sediminis</name>
    <dbReference type="NCBI Taxonomy" id="1703946"/>
    <lineage>
        <taxon>Bacteria</taxon>
        <taxon>Pseudomonadati</taxon>
        <taxon>Bacteroidota</taxon>
        <taxon>Flavobacteriia</taxon>
        <taxon>Flavobacteriales</taxon>
        <taxon>Flavobacteriaceae</taxon>
        <taxon>Mesonia</taxon>
    </lineage>
</organism>
<proteinExistence type="predicted"/>
<reference evidence="2" key="1">
    <citation type="journal article" date="2019" name="Int. J. Syst. Evol. Microbiol.">
        <title>The Global Catalogue of Microorganisms (GCM) 10K type strain sequencing project: providing services to taxonomists for standard genome sequencing and annotation.</title>
        <authorList>
            <consortium name="The Broad Institute Genomics Platform"/>
            <consortium name="The Broad Institute Genome Sequencing Center for Infectious Disease"/>
            <person name="Wu L."/>
            <person name="Ma J."/>
        </authorList>
    </citation>
    <scope>NUCLEOTIDE SEQUENCE [LARGE SCALE GENOMIC DNA]</scope>
    <source>
        <strain evidence="2">KCTC 42255</strain>
    </source>
</reference>